<dbReference type="InterPro" id="IPR046826">
    <property type="entry name" value="PDH_N"/>
</dbReference>
<name>A0A561UIS2_9ACTN</name>
<proteinExistence type="inferred from homology"/>
<keyword evidence="2" id="KW-0560">Oxidoreductase</keyword>
<dbReference type="EMBL" id="VIWT01000001">
    <property type="protein sequence ID" value="TWF99255.1"/>
    <property type="molecule type" value="Genomic_DNA"/>
</dbReference>
<dbReference type="PANTHER" id="PTHR21363:SF0">
    <property type="entry name" value="PREPHENATE DEHYDROGENASE [NADP(+)]"/>
    <property type="match status" value="1"/>
</dbReference>
<dbReference type="Gene3D" id="1.10.3660.10">
    <property type="entry name" value="6-phosphogluconate dehydrogenase C-terminal like domain"/>
    <property type="match status" value="1"/>
</dbReference>
<feature type="domain" description="Prephenate/arogenate dehydrogenase" evidence="3">
    <location>
        <begin position="20"/>
        <end position="301"/>
    </location>
</feature>
<dbReference type="GO" id="GO:0006571">
    <property type="term" value="P:tyrosine biosynthetic process"/>
    <property type="evidence" value="ECO:0007669"/>
    <property type="project" value="InterPro"/>
</dbReference>
<reference evidence="4 5" key="1">
    <citation type="submission" date="2019-06" db="EMBL/GenBank/DDBJ databases">
        <title>Sequencing the genomes of 1000 actinobacteria strains.</title>
        <authorList>
            <person name="Klenk H.-P."/>
        </authorList>
    </citation>
    <scope>NUCLEOTIDE SEQUENCE [LARGE SCALE GENOMIC DNA]</scope>
    <source>
        <strain evidence="4 5">DSM 44826</strain>
    </source>
</reference>
<dbReference type="GO" id="GO:0008977">
    <property type="term" value="F:prephenate dehydrogenase (NAD+) activity"/>
    <property type="evidence" value="ECO:0007669"/>
    <property type="project" value="InterPro"/>
</dbReference>
<comment type="similarity">
    <text evidence="1">Belongs to the prephenate/arogenate dehydrogenase family.</text>
</comment>
<evidence type="ECO:0000256" key="1">
    <source>
        <dbReference type="ARBA" id="ARBA00007964"/>
    </source>
</evidence>
<dbReference type="PROSITE" id="PS51176">
    <property type="entry name" value="PDH_ADH"/>
    <property type="match status" value="1"/>
</dbReference>
<dbReference type="InterPro" id="IPR050812">
    <property type="entry name" value="Preph/Arog_dehydrog"/>
</dbReference>
<keyword evidence="5" id="KW-1185">Reference proteome</keyword>
<dbReference type="InterPro" id="IPR046825">
    <property type="entry name" value="PDH_C"/>
</dbReference>
<dbReference type="NCBIfam" id="NF005112">
    <property type="entry name" value="PRK06545.2-4"/>
    <property type="match status" value="1"/>
</dbReference>
<evidence type="ECO:0000256" key="2">
    <source>
        <dbReference type="ARBA" id="ARBA00023002"/>
    </source>
</evidence>
<protein>
    <submittedName>
        <fullName evidence="4">Prephenate dehydrogenase</fullName>
    </submittedName>
</protein>
<dbReference type="SUPFAM" id="SSF51735">
    <property type="entry name" value="NAD(P)-binding Rossmann-fold domains"/>
    <property type="match status" value="1"/>
</dbReference>
<dbReference type="Pfam" id="PF02153">
    <property type="entry name" value="PDH_N"/>
    <property type="match status" value="1"/>
</dbReference>
<dbReference type="AlphaFoldDB" id="A0A561UIS2"/>
<accession>A0A561UIS2</accession>
<evidence type="ECO:0000313" key="4">
    <source>
        <dbReference type="EMBL" id="TWF99255.1"/>
    </source>
</evidence>
<dbReference type="RefSeq" id="WP_246213547.1">
    <property type="nucleotide sequence ID" value="NZ_BAAAMZ010000015.1"/>
</dbReference>
<organism evidence="4 5">
    <name type="scientific">Kitasatospora viridis</name>
    <dbReference type="NCBI Taxonomy" id="281105"/>
    <lineage>
        <taxon>Bacteria</taxon>
        <taxon>Bacillati</taxon>
        <taxon>Actinomycetota</taxon>
        <taxon>Actinomycetes</taxon>
        <taxon>Kitasatosporales</taxon>
        <taxon>Streptomycetaceae</taxon>
        <taxon>Kitasatospora</taxon>
    </lineage>
</organism>
<comment type="caution">
    <text evidence="4">The sequence shown here is derived from an EMBL/GenBank/DDBJ whole genome shotgun (WGS) entry which is preliminary data.</text>
</comment>
<dbReference type="GO" id="GO:0004665">
    <property type="term" value="F:prephenate dehydrogenase (NADP+) activity"/>
    <property type="evidence" value="ECO:0007669"/>
    <property type="project" value="InterPro"/>
</dbReference>
<evidence type="ECO:0000259" key="3">
    <source>
        <dbReference type="PROSITE" id="PS51176"/>
    </source>
</evidence>
<dbReference type="Gene3D" id="3.40.50.720">
    <property type="entry name" value="NAD(P)-binding Rossmann-like Domain"/>
    <property type="match status" value="1"/>
</dbReference>
<dbReference type="GO" id="GO:0070403">
    <property type="term" value="F:NAD+ binding"/>
    <property type="evidence" value="ECO:0007669"/>
    <property type="project" value="InterPro"/>
</dbReference>
<gene>
    <name evidence="4" type="ORF">FHX73_113098</name>
</gene>
<evidence type="ECO:0000313" key="5">
    <source>
        <dbReference type="Proteomes" id="UP000317940"/>
    </source>
</evidence>
<dbReference type="InterPro" id="IPR036291">
    <property type="entry name" value="NAD(P)-bd_dom_sf"/>
</dbReference>
<dbReference type="Pfam" id="PF20463">
    <property type="entry name" value="PDH_C"/>
    <property type="match status" value="1"/>
</dbReference>
<dbReference type="SUPFAM" id="SSF48179">
    <property type="entry name" value="6-phosphogluconate dehydrogenase C-terminal domain-like"/>
    <property type="match status" value="1"/>
</dbReference>
<dbReference type="InterPro" id="IPR008927">
    <property type="entry name" value="6-PGluconate_DH-like_C_sf"/>
</dbReference>
<dbReference type="PANTHER" id="PTHR21363">
    <property type="entry name" value="PREPHENATE DEHYDROGENASE"/>
    <property type="match status" value="1"/>
</dbReference>
<dbReference type="InterPro" id="IPR003099">
    <property type="entry name" value="Prephen_DH"/>
</dbReference>
<sequence length="309" mass="32328">MSELNTVEAEFHRVDRRPLRTAAVVGTGLIGTSVGLALSARGVTTYLLDRDPEVAREAAALGAGRAARPPHPVDLAVLAMPPSAIPSALIEYQRSGLAHYFTDVGSVKLPPQRTAATAGADLRGYVGGHPMAGAERSGPSAARADLFHGRTWVLTPSARTDPAAVARASELIRLCGAELLLMDAAEHDRTVALTSHAPHLLASLIAGRLADTDPARLRLAGAGLRDTTRIALGDPDLWTDILRSNAAPVAEVLREVADELAVAVAALDWLAGPDPAQQLRGERELHHLLSLGVAGRERLPAAAAQPAGR</sequence>
<dbReference type="Proteomes" id="UP000317940">
    <property type="component" value="Unassembled WGS sequence"/>
</dbReference>